<dbReference type="EMBL" id="JABCKI010000050">
    <property type="protein sequence ID" value="KAG5653481.1"/>
    <property type="molecule type" value="Genomic_DNA"/>
</dbReference>
<gene>
    <name evidence="1" type="ORF">H0H81_000115</name>
</gene>
<organism evidence="1 2">
    <name type="scientific">Sphagnurus paluster</name>
    <dbReference type="NCBI Taxonomy" id="117069"/>
    <lineage>
        <taxon>Eukaryota</taxon>
        <taxon>Fungi</taxon>
        <taxon>Dikarya</taxon>
        <taxon>Basidiomycota</taxon>
        <taxon>Agaricomycotina</taxon>
        <taxon>Agaricomycetes</taxon>
        <taxon>Agaricomycetidae</taxon>
        <taxon>Agaricales</taxon>
        <taxon>Tricholomatineae</taxon>
        <taxon>Lyophyllaceae</taxon>
        <taxon>Sphagnurus</taxon>
    </lineage>
</organism>
<sequence>MINVSEFLLEWPRPMQVLNISSQASQRLAKSARIILSGSLTKLALCGTISEIARVVALATLQELTELEIVCRFNTAARRNKEESLIVLAPFINRFKNTLRSLTIYSSASVDHSAFFGVLWLRSLEKLSVRLYLFDKAHLSDPSGLGRLLTVNQSTLINLEFQVTAEGRLAKECPTSLIILQRYIVNNARLARLRSLSIPCFDFPTTLDMIRQASKTLKKICLTRPGAMTPKELNEVAALFKGRTPVSVEFATSDGIFLT</sequence>
<protein>
    <submittedName>
        <fullName evidence="1">Uncharacterized protein</fullName>
    </submittedName>
</protein>
<reference evidence="1" key="1">
    <citation type="submission" date="2021-02" db="EMBL/GenBank/DDBJ databases">
        <authorList>
            <person name="Nieuwenhuis M."/>
            <person name="Van De Peppel L.J.J."/>
        </authorList>
    </citation>
    <scope>NUCLEOTIDE SEQUENCE</scope>
    <source>
        <strain evidence="1">D49</strain>
    </source>
</reference>
<evidence type="ECO:0000313" key="1">
    <source>
        <dbReference type="EMBL" id="KAG5653481.1"/>
    </source>
</evidence>
<dbReference type="AlphaFoldDB" id="A0A9P7GNV0"/>
<keyword evidence="2" id="KW-1185">Reference proteome</keyword>
<dbReference type="Proteomes" id="UP000717328">
    <property type="component" value="Unassembled WGS sequence"/>
</dbReference>
<proteinExistence type="predicted"/>
<accession>A0A9P7GNV0</accession>
<name>A0A9P7GNV0_9AGAR</name>
<dbReference type="OrthoDB" id="2866675at2759"/>
<reference evidence="1" key="2">
    <citation type="submission" date="2021-10" db="EMBL/GenBank/DDBJ databases">
        <title>Phylogenomics reveals ancestral predisposition of the termite-cultivated fungus Termitomyces towards a domesticated lifestyle.</title>
        <authorList>
            <person name="Auxier B."/>
            <person name="Grum-Grzhimaylo A."/>
            <person name="Cardenas M.E."/>
            <person name="Lodge J.D."/>
            <person name="Laessoe T."/>
            <person name="Pedersen O."/>
            <person name="Smith M.E."/>
            <person name="Kuyper T.W."/>
            <person name="Franco-Molano E.A."/>
            <person name="Baroni T.J."/>
            <person name="Aanen D.K."/>
        </authorList>
    </citation>
    <scope>NUCLEOTIDE SEQUENCE</scope>
    <source>
        <strain evidence="1">D49</strain>
    </source>
</reference>
<evidence type="ECO:0000313" key="2">
    <source>
        <dbReference type="Proteomes" id="UP000717328"/>
    </source>
</evidence>
<comment type="caution">
    <text evidence="1">The sequence shown here is derived from an EMBL/GenBank/DDBJ whole genome shotgun (WGS) entry which is preliminary data.</text>
</comment>